<dbReference type="AlphaFoldDB" id="A0A078ME19"/>
<dbReference type="GO" id="GO:0004605">
    <property type="term" value="F:phosphatidate cytidylyltransferase activity"/>
    <property type="evidence" value="ECO:0007669"/>
    <property type="project" value="UniProtKB-EC"/>
</dbReference>
<feature type="transmembrane region" description="Helical" evidence="12">
    <location>
        <begin position="247"/>
        <end position="267"/>
    </location>
</feature>
<keyword evidence="11 13" id="KW-0548">Nucleotidyltransferase</keyword>
<evidence type="ECO:0000256" key="10">
    <source>
        <dbReference type="ARBA" id="ARBA00023136"/>
    </source>
</evidence>
<dbReference type="UniPathway" id="UPA00557">
    <property type="reaction ID" value="UER00614"/>
</dbReference>
<accession>A0A078ME19</accession>
<dbReference type="Pfam" id="PF01148">
    <property type="entry name" value="CTP_transf_1"/>
    <property type="match status" value="1"/>
</dbReference>
<proteinExistence type="inferred from homology"/>
<evidence type="ECO:0000313" key="14">
    <source>
        <dbReference type="Proteomes" id="UP000044136"/>
    </source>
</evidence>
<evidence type="ECO:0000256" key="5">
    <source>
        <dbReference type="ARBA" id="ARBA00010185"/>
    </source>
</evidence>
<evidence type="ECO:0000313" key="13">
    <source>
        <dbReference type="EMBL" id="CEA03672.1"/>
    </source>
</evidence>
<evidence type="ECO:0000256" key="6">
    <source>
        <dbReference type="ARBA" id="ARBA00012487"/>
    </source>
</evidence>
<comment type="subcellular location">
    <subcellularLocation>
        <location evidence="2">Membrane</location>
        <topology evidence="2">Multi-pass membrane protein</topology>
    </subcellularLocation>
</comment>
<dbReference type="EC" id="2.7.7.41" evidence="6 11"/>
<feature type="transmembrane region" description="Helical" evidence="12">
    <location>
        <begin position="177"/>
        <end position="200"/>
    </location>
</feature>
<keyword evidence="9 12" id="KW-1133">Transmembrane helix</keyword>
<keyword evidence="10 12" id="KW-0472">Membrane</keyword>
<evidence type="ECO:0000256" key="12">
    <source>
        <dbReference type="SAM" id="Phobius"/>
    </source>
</evidence>
<dbReference type="GO" id="GO:0005886">
    <property type="term" value="C:plasma membrane"/>
    <property type="evidence" value="ECO:0007669"/>
    <property type="project" value="TreeGrafter"/>
</dbReference>
<evidence type="ECO:0000256" key="7">
    <source>
        <dbReference type="ARBA" id="ARBA00022679"/>
    </source>
</evidence>
<sequence>MNINLLTDEVLYVLIGIVAVLVISTIITKLMKQKNNSDGLKEVEMRIRSWWVMFIIFTFALVIHSTISLIFMALLCFLALKEYFSLIPFNRAHRLVLFWAYLTIPIQFLLIYLGWYGMFIVFIPVYMFLLIPIQAIIVGETKNFLRSIATVQWGVMLMVFGLSHLAFLLVLPGRENSIAGAGLVLFLVVLTQANDVAQFIWGKMLGKKKIIPKVSPNKTWAGFIGGVLTTTVLAVILAPLITPFSLVASIIAGLYIGLTGFIGDVNISALKRDLNIKDTSAIIPGHGGILDRVDSLTYTAPLFFHFTRYFYF</sequence>
<dbReference type="PANTHER" id="PTHR43535">
    <property type="entry name" value="PHOSPHATIDATE CYTIDYLYLTRANSFERASE"/>
    <property type="match status" value="1"/>
</dbReference>
<evidence type="ECO:0000256" key="8">
    <source>
        <dbReference type="ARBA" id="ARBA00022692"/>
    </source>
</evidence>
<organism evidence="13 14">
    <name type="scientific">Jeotgalicoccus saudimassiliensis</name>
    <dbReference type="NCBI Taxonomy" id="1461582"/>
    <lineage>
        <taxon>Bacteria</taxon>
        <taxon>Bacillati</taxon>
        <taxon>Bacillota</taxon>
        <taxon>Bacilli</taxon>
        <taxon>Bacillales</taxon>
        <taxon>Staphylococcaceae</taxon>
        <taxon>Jeotgalicoccus</taxon>
    </lineage>
</organism>
<keyword evidence="8 11" id="KW-0812">Transmembrane</keyword>
<comment type="similarity">
    <text evidence="5 11">Belongs to the CDS family.</text>
</comment>
<dbReference type="OrthoDB" id="9799199at2"/>
<dbReference type="eggNOG" id="COG4589">
    <property type="taxonomic scope" value="Bacteria"/>
</dbReference>
<dbReference type="HOGENOM" id="CLU_037294_3_0_9"/>
<comment type="pathway">
    <text evidence="4">Lipid metabolism.</text>
</comment>
<evidence type="ECO:0000256" key="11">
    <source>
        <dbReference type="RuleBase" id="RU003938"/>
    </source>
</evidence>
<dbReference type="GO" id="GO:0009273">
    <property type="term" value="P:peptidoglycan-based cell wall biogenesis"/>
    <property type="evidence" value="ECO:0007669"/>
    <property type="project" value="TreeGrafter"/>
</dbReference>
<comment type="catalytic activity">
    <reaction evidence="1 11">
        <text>a 1,2-diacyl-sn-glycero-3-phosphate + CTP + H(+) = a CDP-1,2-diacyl-sn-glycerol + diphosphate</text>
        <dbReference type="Rhea" id="RHEA:16229"/>
        <dbReference type="ChEBI" id="CHEBI:15378"/>
        <dbReference type="ChEBI" id="CHEBI:33019"/>
        <dbReference type="ChEBI" id="CHEBI:37563"/>
        <dbReference type="ChEBI" id="CHEBI:58332"/>
        <dbReference type="ChEBI" id="CHEBI:58608"/>
        <dbReference type="EC" id="2.7.7.41"/>
    </reaction>
</comment>
<dbReference type="GO" id="GO:0016024">
    <property type="term" value="P:CDP-diacylglycerol biosynthetic process"/>
    <property type="evidence" value="ECO:0007669"/>
    <property type="project" value="UniProtKB-UniPathway"/>
</dbReference>
<comment type="pathway">
    <text evidence="3 11">Phospholipid metabolism; CDP-diacylglycerol biosynthesis; CDP-diacylglycerol from sn-glycerol 3-phosphate: step 3/3.</text>
</comment>
<dbReference type="PROSITE" id="PS01315">
    <property type="entry name" value="CDS"/>
    <property type="match status" value="1"/>
</dbReference>
<evidence type="ECO:0000256" key="1">
    <source>
        <dbReference type="ARBA" id="ARBA00001698"/>
    </source>
</evidence>
<feature type="transmembrane region" description="Helical" evidence="12">
    <location>
        <begin position="12"/>
        <end position="31"/>
    </location>
</feature>
<feature type="transmembrane region" description="Helical" evidence="12">
    <location>
        <begin position="119"/>
        <end position="139"/>
    </location>
</feature>
<evidence type="ECO:0000256" key="4">
    <source>
        <dbReference type="ARBA" id="ARBA00005189"/>
    </source>
</evidence>
<feature type="transmembrane region" description="Helical" evidence="12">
    <location>
        <begin position="92"/>
        <end position="113"/>
    </location>
</feature>
<dbReference type="EMBL" id="CCSE01000001">
    <property type="protein sequence ID" value="CEA03672.1"/>
    <property type="molecule type" value="Genomic_DNA"/>
</dbReference>
<name>A0A078ME19_9STAP</name>
<evidence type="ECO:0000256" key="3">
    <source>
        <dbReference type="ARBA" id="ARBA00005119"/>
    </source>
</evidence>
<feature type="transmembrane region" description="Helical" evidence="12">
    <location>
        <begin position="151"/>
        <end position="171"/>
    </location>
</feature>
<dbReference type="Proteomes" id="UP000044136">
    <property type="component" value="Unassembled WGS sequence"/>
</dbReference>
<dbReference type="STRING" id="1461582.BN1048_02170"/>
<protein>
    <recommendedName>
        <fullName evidence="6 11">Phosphatidate cytidylyltransferase</fullName>
        <ecNumber evidence="6 11">2.7.7.41</ecNumber>
    </recommendedName>
</protein>
<keyword evidence="7 11" id="KW-0808">Transferase</keyword>
<feature type="transmembrane region" description="Helical" evidence="12">
    <location>
        <begin position="220"/>
        <end position="241"/>
    </location>
</feature>
<feature type="transmembrane region" description="Helical" evidence="12">
    <location>
        <begin position="51"/>
        <end position="80"/>
    </location>
</feature>
<keyword evidence="14" id="KW-1185">Reference proteome</keyword>
<dbReference type="InterPro" id="IPR000374">
    <property type="entry name" value="PC_trans"/>
</dbReference>
<evidence type="ECO:0000256" key="2">
    <source>
        <dbReference type="ARBA" id="ARBA00004141"/>
    </source>
</evidence>
<gene>
    <name evidence="13" type="primary">cdsA_2</name>
    <name evidence="13" type="ORF">BN1048_02170</name>
</gene>
<dbReference type="PANTHER" id="PTHR43535:SF1">
    <property type="entry name" value="PHOSPHATIDATE CYTIDYLYLTRANSFERASE"/>
    <property type="match status" value="1"/>
</dbReference>
<dbReference type="RefSeq" id="WP_035811132.1">
    <property type="nucleotide sequence ID" value="NZ_CCSE01000001.1"/>
</dbReference>
<reference evidence="13 14" key="1">
    <citation type="submission" date="2014-07" db="EMBL/GenBank/DDBJ databases">
        <authorList>
            <person name="Urmite Genomes Urmite Genomes"/>
        </authorList>
    </citation>
    <scope>NUCLEOTIDE SEQUENCE [LARGE SCALE GENOMIC DNA]</scope>
    <source>
        <strain evidence="13 14">13MG44_air</strain>
    </source>
</reference>
<evidence type="ECO:0000256" key="9">
    <source>
        <dbReference type="ARBA" id="ARBA00022989"/>
    </source>
</evidence>